<dbReference type="InterPro" id="IPR019734">
    <property type="entry name" value="TPR_rpt"/>
</dbReference>
<accession>B3PFA5</accession>
<dbReference type="AlphaFoldDB" id="B3PFA5"/>
<name>B3PFA5_CELJU</name>
<organism evidence="3 4">
    <name type="scientific">Cellvibrio japonicus (strain Ueda107)</name>
    <name type="common">Pseudomonas fluorescens subsp. cellulosa</name>
    <dbReference type="NCBI Taxonomy" id="498211"/>
    <lineage>
        <taxon>Bacteria</taxon>
        <taxon>Pseudomonadati</taxon>
        <taxon>Pseudomonadota</taxon>
        <taxon>Gammaproteobacteria</taxon>
        <taxon>Cellvibrionales</taxon>
        <taxon>Cellvibrionaceae</taxon>
        <taxon>Cellvibrio</taxon>
    </lineage>
</organism>
<keyword evidence="2" id="KW-0175">Coiled coil</keyword>
<dbReference type="SMART" id="SM00028">
    <property type="entry name" value="TPR"/>
    <property type="match status" value="13"/>
</dbReference>
<keyword evidence="4" id="KW-1185">Reference proteome</keyword>
<dbReference type="SUPFAM" id="SSF48452">
    <property type="entry name" value="TPR-like"/>
    <property type="match status" value="4"/>
</dbReference>
<evidence type="ECO:0000313" key="3">
    <source>
        <dbReference type="EMBL" id="ACE85254.1"/>
    </source>
</evidence>
<evidence type="ECO:0000313" key="4">
    <source>
        <dbReference type="Proteomes" id="UP000001036"/>
    </source>
</evidence>
<dbReference type="eggNOG" id="COG4783">
    <property type="taxonomic scope" value="Bacteria"/>
</dbReference>
<dbReference type="STRING" id="498211.CJA_3419"/>
<dbReference type="Proteomes" id="UP000001036">
    <property type="component" value="Chromosome"/>
</dbReference>
<dbReference type="EMBL" id="CP000934">
    <property type="protein sequence ID" value="ACE85254.1"/>
    <property type="molecule type" value="Genomic_DNA"/>
</dbReference>
<evidence type="ECO:0000256" key="2">
    <source>
        <dbReference type="SAM" id="Coils"/>
    </source>
</evidence>
<dbReference type="OrthoDB" id="9766710at2"/>
<dbReference type="PROSITE" id="PS51257">
    <property type="entry name" value="PROKAR_LIPOPROTEIN"/>
    <property type="match status" value="1"/>
</dbReference>
<feature type="repeat" description="TPR" evidence="1">
    <location>
        <begin position="759"/>
        <end position="792"/>
    </location>
</feature>
<dbReference type="eggNOG" id="COG0457">
    <property type="taxonomic scope" value="Bacteria"/>
</dbReference>
<dbReference type="InterPro" id="IPR011990">
    <property type="entry name" value="TPR-like_helical_dom_sf"/>
</dbReference>
<gene>
    <name evidence="3" type="ordered locus">CJA_3419</name>
</gene>
<dbReference type="Pfam" id="PF13432">
    <property type="entry name" value="TPR_16"/>
    <property type="match status" value="2"/>
</dbReference>
<dbReference type="HOGENOM" id="CLU_007251_0_1_6"/>
<proteinExistence type="predicted"/>
<dbReference type="PANTHER" id="PTHR12558">
    <property type="entry name" value="CELL DIVISION CYCLE 16,23,27"/>
    <property type="match status" value="1"/>
</dbReference>
<dbReference type="Pfam" id="PF13414">
    <property type="entry name" value="TPR_11"/>
    <property type="match status" value="1"/>
</dbReference>
<sequence>MKRYVYLLVITLVISLTGCSDKKQEQREQADRHIKSASTYISQGQLRAAVLEAQNVVRLQPERADGYLLLGRIYGQIGAYATSQQMLSKVVSKFPEVSTELAEAYLHTKKYRSVIDTINNYPASTPENKQRQAIAKAIANTYLGDRAGYDAALQELINVGGVETQQAKIRATYVLAQGKPEEAQAILEAVLPQAQEDTELLELLGSIYLYSQKLPQAESQLTKVLGLLPKTDVLSVQRARVLSQLIDTLIQQGRTSEAYTYQKVLAEANPESNAAQQRFNQALELYQQNKLEEAEAILAELREQFPNDKNTATLLGMIEFQQGDDERAANLFDEYIDPETAASSLLQMAALVKYRSNKMEDAVEMLKKASESQPNNPDILATYGLALLDRDEKSAEGAMALEKSLALNPRQQRIRIALAKRYMALGQPEQAIGQLQKAYQEQPLDLVIQQSYLKSLFDNDEIKRVRDEINSFIQRYPDNARGPFLEGWYAVEQKDYVAAEKAFERALSMPQNSEKQLAYSGLAQLYELQKNPQKAVVAWQNTIAANPAATAPYRPWLRHIVSLNRLSQAELFLKELAQTSKAWQPSLVLAELMARSGRLDDALVYAENAMTDSNQARQVGARLADLYQAKATNLRIANQLPEARAYFLKAINLYPDSPGYLAGLIETEIAANNIPEAQKLLDQFVKTEDNMAVRYYLQGVIHLADKKSDEALKQFRLSWEVKPTETTANAIAGFYQQHNQQAELSRFLDEWANKLPNSQRMAVMKAMAAQAKNNQQEAIQWYEKALELSPNIPLVLNNLAWLYYETGDKRAVELASKAAQLAPNSAAVLDTYGWVLVETGSVNQGIDVLQKAVDIEPDNAEIKAHLEQAKIKAAP</sequence>
<feature type="repeat" description="TPR" evidence="1">
    <location>
        <begin position="198"/>
        <end position="231"/>
    </location>
</feature>
<dbReference type="KEGG" id="cja:CJA_3419"/>
<dbReference type="Gene3D" id="1.25.40.10">
    <property type="entry name" value="Tetratricopeptide repeat domain"/>
    <property type="match status" value="6"/>
</dbReference>
<dbReference type="PROSITE" id="PS50005">
    <property type="entry name" value="TPR"/>
    <property type="match status" value="3"/>
</dbReference>
<dbReference type="PANTHER" id="PTHR12558:SF13">
    <property type="entry name" value="CELL DIVISION CYCLE PROTEIN 27 HOMOLOG"/>
    <property type="match status" value="1"/>
</dbReference>
<feature type="repeat" description="TPR" evidence="1">
    <location>
        <begin position="826"/>
        <end position="859"/>
    </location>
</feature>
<feature type="coiled-coil region" evidence="2">
    <location>
        <begin position="284"/>
        <end position="311"/>
    </location>
</feature>
<protein>
    <submittedName>
        <fullName evidence="3">TPR domain protein</fullName>
    </submittedName>
</protein>
<keyword evidence="1" id="KW-0802">TPR repeat</keyword>
<reference evidence="3 4" key="1">
    <citation type="journal article" date="2008" name="J. Bacteriol.">
        <title>Insights into plant cell wall degradation from the genome sequence of the soil bacterium Cellvibrio japonicus.</title>
        <authorList>
            <person name="Deboy R.T."/>
            <person name="Mongodin E.F."/>
            <person name="Fouts D.E."/>
            <person name="Tailford L.E."/>
            <person name="Khouri H."/>
            <person name="Emerson J.B."/>
            <person name="Mohamoud Y."/>
            <person name="Watkins K."/>
            <person name="Henrissat B."/>
            <person name="Gilbert H.J."/>
            <person name="Nelson K.E."/>
        </authorList>
    </citation>
    <scope>NUCLEOTIDE SEQUENCE [LARGE SCALE GENOMIC DNA]</scope>
    <source>
        <strain evidence="3 4">Ueda107</strain>
    </source>
</reference>
<evidence type="ECO:0000256" key="1">
    <source>
        <dbReference type="PROSITE-ProRule" id="PRU00339"/>
    </source>
</evidence>
<dbReference type="RefSeq" id="WP_012488995.1">
    <property type="nucleotide sequence ID" value="NC_010995.1"/>
</dbReference>